<accession>A0ABT6ZML8</accession>
<gene>
    <name evidence="9" type="ORF">QJ043_08130</name>
</gene>
<evidence type="ECO:0000256" key="1">
    <source>
        <dbReference type="ARBA" id="ARBA00022448"/>
    </source>
</evidence>
<dbReference type="PROSITE" id="PS00198">
    <property type="entry name" value="4FE4S_FER_1"/>
    <property type="match status" value="1"/>
</dbReference>
<evidence type="ECO:0000256" key="7">
    <source>
        <dbReference type="ARBA" id="ARBA00023014"/>
    </source>
</evidence>
<keyword evidence="6" id="KW-0408">Iron</keyword>
<dbReference type="PANTHER" id="PTHR43687:SF6">
    <property type="entry name" value="L-ASPARTATE SEMIALDEHYDE SULFURTRANSFERASE IRON-SULFUR SUBUNIT"/>
    <property type="match status" value="1"/>
</dbReference>
<protein>
    <submittedName>
        <fullName evidence="9">4Fe-4S binding protein</fullName>
    </submittedName>
</protein>
<evidence type="ECO:0000313" key="9">
    <source>
        <dbReference type="EMBL" id="MDJ1130044.1"/>
    </source>
</evidence>
<dbReference type="PANTHER" id="PTHR43687">
    <property type="entry name" value="ADENYLYLSULFATE REDUCTASE, BETA SUBUNIT"/>
    <property type="match status" value="1"/>
</dbReference>
<organism evidence="9 10">
    <name type="scientific">Kribbibacterium absianum</name>
    <dbReference type="NCBI Taxonomy" id="3044210"/>
    <lineage>
        <taxon>Bacteria</taxon>
        <taxon>Bacillati</taxon>
        <taxon>Actinomycetota</taxon>
        <taxon>Coriobacteriia</taxon>
        <taxon>Coriobacteriales</taxon>
        <taxon>Kribbibacteriaceae</taxon>
        <taxon>Kribbibacterium</taxon>
    </lineage>
</organism>
<dbReference type="InterPro" id="IPR017900">
    <property type="entry name" value="4Fe4S_Fe_S_CS"/>
</dbReference>
<evidence type="ECO:0000259" key="8">
    <source>
        <dbReference type="PROSITE" id="PS51379"/>
    </source>
</evidence>
<reference evidence="9" key="1">
    <citation type="submission" date="2023-05" db="EMBL/GenBank/DDBJ databases">
        <title>[olsenella] sp. nov., isolated from a pig farm feces dump.</title>
        <authorList>
            <person name="Chang Y.-H."/>
        </authorList>
    </citation>
    <scope>NUCLEOTIDE SEQUENCE</scope>
    <source>
        <strain evidence="9">YH-ols2217</strain>
    </source>
</reference>
<evidence type="ECO:0000256" key="2">
    <source>
        <dbReference type="ARBA" id="ARBA00022485"/>
    </source>
</evidence>
<evidence type="ECO:0000256" key="4">
    <source>
        <dbReference type="ARBA" id="ARBA00022737"/>
    </source>
</evidence>
<dbReference type="Proteomes" id="UP001431693">
    <property type="component" value="Unassembled WGS sequence"/>
</dbReference>
<keyword evidence="7" id="KW-0411">Iron-sulfur</keyword>
<keyword evidence="5" id="KW-0249">Electron transport</keyword>
<dbReference type="SUPFAM" id="SSF54862">
    <property type="entry name" value="4Fe-4S ferredoxins"/>
    <property type="match status" value="1"/>
</dbReference>
<evidence type="ECO:0000256" key="6">
    <source>
        <dbReference type="ARBA" id="ARBA00023004"/>
    </source>
</evidence>
<comment type="caution">
    <text evidence="9">The sequence shown here is derived from an EMBL/GenBank/DDBJ whole genome shotgun (WGS) entry which is preliminary data.</text>
</comment>
<dbReference type="PROSITE" id="PS51379">
    <property type="entry name" value="4FE4S_FER_2"/>
    <property type="match status" value="2"/>
</dbReference>
<sequence length="257" mass="26791">MTPERALALSYSPTGTSAAAARRLASVFTHDPEAVDTTRHPVALELAPQDLVVLGAPVHDAGLPREMAAHLSGIRGTFTPAVLVVTYGSRSFGTALQDLDTWARRQGFLPFAGFALAGPHSQLTAAPCAGPATLSDGQEARLGTFARSALETLDRAETVFDLPGFEPPLGPALPDHPERDVKTSCDPDLCIGCGACPAACPRQCIPAEEPYLTNLRRCNGCGACVRICPVGARELEPETALAAIRASLGLDGAARGE</sequence>
<dbReference type="Pfam" id="PF12838">
    <property type="entry name" value="Fer4_7"/>
    <property type="match status" value="1"/>
</dbReference>
<proteinExistence type="predicted"/>
<evidence type="ECO:0000313" key="10">
    <source>
        <dbReference type="Proteomes" id="UP001431693"/>
    </source>
</evidence>
<dbReference type="EMBL" id="JASJEX010000004">
    <property type="protein sequence ID" value="MDJ1130044.1"/>
    <property type="molecule type" value="Genomic_DNA"/>
</dbReference>
<dbReference type="SUPFAM" id="SSF52218">
    <property type="entry name" value="Flavoproteins"/>
    <property type="match status" value="1"/>
</dbReference>
<keyword evidence="10" id="KW-1185">Reference proteome</keyword>
<dbReference type="Gene3D" id="3.40.50.360">
    <property type="match status" value="1"/>
</dbReference>
<keyword evidence="2" id="KW-0004">4Fe-4S</keyword>
<feature type="domain" description="4Fe-4S ferredoxin-type" evidence="8">
    <location>
        <begin position="208"/>
        <end position="238"/>
    </location>
</feature>
<keyword evidence="4" id="KW-0677">Repeat</keyword>
<evidence type="ECO:0000256" key="5">
    <source>
        <dbReference type="ARBA" id="ARBA00022982"/>
    </source>
</evidence>
<keyword evidence="3" id="KW-0479">Metal-binding</keyword>
<dbReference type="InterPro" id="IPR017896">
    <property type="entry name" value="4Fe4S_Fe-S-bd"/>
</dbReference>
<name>A0ABT6ZML8_9ACTN</name>
<evidence type="ECO:0000256" key="3">
    <source>
        <dbReference type="ARBA" id="ARBA00022723"/>
    </source>
</evidence>
<dbReference type="InterPro" id="IPR029039">
    <property type="entry name" value="Flavoprotein-like_sf"/>
</dbReference>
<feature type="domain" description="4Fe-4S ferredoxin-type" evidence="8">
    <location>
        <begin position="181"/>
        <end position="205"/>
    </location>
</feature>
<dbReference type="InterPro" id="IPR050572">
    <property type="entry name" value="Fe-S_Ferredoxin"/>
</dbReference>
<keyword evidence="1" id="KW-0813">Transport</keyword>
<dbReference type="Gene3D" id="3.30.70.20">
    <property type="match status" value="1"/>
</dbReference>
<dbReference type="RefSeq" id="WP_283713194.1">
    <property type="nucleotide sequence ID" value="NZ_JASJEW010000003.1"/>
</dbReference>